<dbReference type="STRING" id="1121097.GCA_000428125_00724"/>
<evidence type="ECO:0000259" key="2">
    <source>
        <dbReference type="Pfam" id="PF00149"/>
    </source>
</evidence>
<dbReference type="GO" id="GO:0016787">
    <property type="term" value="F:hydrolase activity"/>
    <property type="evidence" value="ECO:0007669"/>
    <property type="project" value="InterPro"/>
</dbReference>
<gene>
    <name evidence="5" type="ORF">JCM15093_1543</name>
</gene>
<evidence type="ECO:0000313" key="5">
    <source>
        <dbReference type="EMBL" id="GAK36385.1"/>
    </source>
</evidence>
<dbReference type="SUPFAM" id="SSF56300">
    <property type="entry name" value="Metallo-dependent phosphatases"/>
    <property type="match status" value="1"/>
</dbReference>
<protein>
    <recommendedName>
        <fullName evidence="7">Serine/threonine protein phosphatase</fullName>
    </recommendedName>
</protein>
<name>A0A069D228_9BACE</name>
<dbReference type="InterPro" id="IPR032285">
    <property type="entry name" value="Metallophos_N"/>
</dbReference>
<proteinExistence type="predicted"/>
<feature type="chain" id="PRO_5001659812" description="Serine/threonine protein phosphatase" evidence="1">
    <location>
        <begin position="21"/>
        <end position="481"/>
    </location>
</feature>
<accession>A0A069D228</accession>
<keyword evidence="1" id="KW-0732">Signal</keyword>
<feature type="domain" description="Calcineurin-like phosphoesterase N-terminal" evidence="4">
    <location>
        <begin position="26"/>
        <end position="99"/>
    </location>
</feature>
<dbReference type="InterPro" id="IPR029052">
    <property type="entry name" value="Metallo-depent_PP-like"/>
</dbReference>
<organism evidence="5 6">
    <name type="scientific">Bacteroides graminisolvens DSM 19988 = JCM 15093</name>
    <dbReference type="NCBI Taxonomy" id="1121097"/>
    <lineage>
        <taxon>Bacteria</taxon>
        <taxon>Pseudomonadati</taxon>
        <taxon>Bacteroidota</taxon>
        <taxon>Bacteroidia</taxon>
        <taxon>Bacteroidales</taxon>
        <taxon>Bacteroidaceae</taxon>
        <taxon>Bacteroides</taxon>
    </lineage>
</organism>
<evidence type="ECO:0000313" key="6">
    <source>
        <dbReference type="Proteomes" id="UP000027601"/>
    </source>
</evidence>
<dbReference type="Gene3D" id="3.60.21.10">
    <property type="match status" value="1"/>
</dbReference>
<dbReference type="InterPro" id="IPR051918">
    <property type="entry name" value="STPP_CPPED1"/>
</dbReference>
<dbReference type="InterPro" id="IPR032288">
    <property type="entry name" value="Metallophos_C"/>
</dbReference>
<dbReference type="RefSeq" id="WP_024996318.1">
    <property type="nucleotide sequence ID" value="NZ_ATZI01000001.1"/>
</dbReference>
<dbReference type="Pfam" id="PF16370">
    <property type="entry name" value="MetallophosC"/>
    <property type="match status" value="1"/>
</dbReference>
<evidence type="ECO:0000259" key="4">
    <source>
        <dbReference type="Pfam" id="PF16371"/>
    </source>
</evidence>
<dbReference type="OrthoDB" id="1776264at2"/>
<feature type="signal peptide" evidence="1">
    <location>
        <begin position="1"/>
        <end position="20"/>
    </location>
</feature>
<evidence type="ECO:0000259" key="3">
    <source>
        <dbReference type="Pfam" id="PF16370"/>
    </source>
</evidence>
<dbReference type="AlphaFoldDB" id="A0A069D228"/>
<dbReference type="Pfam" id="PF16371">
    <property type="entry name" value="MetallophosN"/>
    <property type="match status" value="1"/>
</dbReference>
<dbReference type="InterPro" id="IPR004843">
    <property type="entry name" value="Calcineurin-like_PHP"/>
</dbReference>
<comment type="caution">
    <text evidence="5">The sequence shown here is derived from an EMBL/GenBank/DDBJ whole genome shotgun (WGS) entry which is preliminary data.</text>
</comment>
<feature type="domain" description="Calcineurin-like phosphoesterase C-terminal" evidence="3">
    <location>
        <begin position="321"/>
        <end position="467"/>
    </location>
</feature>
<reference evidence="5 6" key="1">
    <citation type="journal article" date="2015" name="Microbes Environ.">
        <title>Distribution and evolution of nitrogen fixation genes in the phylum bacteroidetes.</title>
        <authorList>
            <person name="Inoue J."/>
            <person name="Oshima K."/>
            <person name="Suda W."/>
            <person name="Sakamoto M."/>
            <person name="Iino T."/>
            <person name="Noda S."/>
            <person name="Hongoh Y."/>
            <person name="Hattori M."/>
            <person name="Ohkuma M."/>
        </authorList>
    </citation>
    <scope>NUCLEOTIDE SEQUENCE [LARGE SCALE GENOMIC DNA]</scope>
    <source>
        <strain evidence="5 6">JCM 15093</strain>
    </source>
</reference>
<dbReference type="EMBL" id="BAJS01000006">
    <property type="protein sequence ID" value="GAK36385.1"/>
    <property type="molecule type" value="Genomic_DNA"/>
</dbReference>
<dbReference type="Proteomes" id="UP000027601">
    <property type="component" value="Unassembled WGS sequence"/>
</dbReference>
<dbReference type="Pfam" id="PF00149">
    <property type="entry name" value="Metallophos"/>
    <property type="match status" value="1"/>
</dbReference>
<feature type="domain" description="Calcineurin-like phosphoesterase" evidence="2">
    <location>
        <begin position="112"/>
        <end position="309"/>
    </location>
</feature>
<keyword evidence="6" id="KW-1185">Reference proteome</keyword>
<evidence type="ECO:0008006" key="7">
    <source>
        <dbReference type="Google" id="ProtNLM"/>
    </source>
</evidence>
<evidence type="ECO:0000256" key="1">
    <source>
        <dbReference type="SAM" id="SignalP"/>
    </source>
</evidence>
<dbReference type="PANTHER" id="PTHR43143">
    <property type="entry name" value="METALLOPHOSPHOESTERASE, CALCINEURIN SUPERFAMILY"/>
    <property type="match status" value="1"/>
</dbReference>
<dbReference type="eggNOG" id="COG1409">
    <property type="taxonomic scope" value="Bacteria"/>
</dbReference>
<dbReference type="PANTHER" id="PTHR43143:SF1">
    <property type="entry name" value="SERINE_THREONINE-PROTEIN PHOSPHATASE CPPED1"/>
    <property type="match status" value="1"/>
</dbReference>
<sequence>MRKKLYALLLLSLTANFLYAQQLINGRIHCENKGIAEVVVTDGRNVTKTNSKGYYKLFVDGAQSYVYYSLPKHYESPLKNGIPVFYKEIVPHVDRYDFEIKKSVREQHKHTFVVWADPQIIDPEEFQLLEKVIDDIKGTQDIYNTSFHGISCGDIVFDRLNFFDNYKNSIGRFDFPFYQVLGNHDMDYSNETHESSRRSYQKAFGPDYYSFNIGNIHYIVLNDVFYYGYAYHYMGYIDGQQLEWLKKDLAQVAKGTTVMIALHIPTMYTDADTRPNMEKRQKNSLINNKAFYECLKGYNVHILAGHSHTQWNTVINDSITEHTHAAASAAWWQGEVGLDGTPKGYTVYEVDGNDIKWYFKGVGIDKDEQLKIYPVGTDAEHPTAFVANVFNYDPLWKVEWYENDVLKGDMEQYWGVDPLAKSLYAPGKNKKYSWLSYDHTNHLFKAVPADEHSQIKVVVTDRFGQKYTRTISEKKNNENNK</sequence>